<comment type="caution">
    <text evidence="2">The sequence shown here is derived from an EMBL/GenBank/DDBJ whole genome shotgun (WGS) entry which is preliminary data.</text>
</comment>
<organism evidence="2 3">
    <name type="scientific">Pseudoalteromonas luteoviolacea S4060-1</name>
    <dbReference type="NCBI Taxonomy" id="1365257"/>
    <lineage>
        <taxon>Bacteria</taxon>
        <taxon>Pseudomonadati</taxon>
        <taxon>Pseudomonadota</taxon>
        <taxon>Gammaproteobacteria</taxon>
        <taxon>Alteromonadales</taxon>
        <taxon>Pseudoalteromonadaceae</taxon>
        <taxon>Pseudoalteromonas</taxon>
    </lineage>
</organism>
<dbReference type="RefSeq" id="WP_063371541.1">
    <property type="nucleotide sequence ID" value="NZ_AUXX01000016.1"/>
</dbReference>
<dbReference type="InterPro" id="IPR031893">
    <property type="entry name" value="Phage_tail_APC"/>
</dbReference>
<feature type="domain" description="Phage tail assembly chaperone-like" evidence="1">
    <location>
        <begin position="17"/>
        <end position="71"/>
    </location>
</feature>
<dbReference type="EMBL" id="AUXX01000016">
    <property type="protein sequence ID" value="KZN66848.1"/>
    <property type="molecule type" value="Genomic_DNA"/>
</dbReference>
<evidence type="ECO:0000259" key="1">
    <source>
        <dbReference type="Pfam" id="PF16778"/>
    </source>
</evidence>
<evidence type="ECO:0000313" key="2">
    <source>
        <dbReference type="EMBL" id="KZN66848.1"/>
    </source>
</evidence>
<dbReference type="AlphaFoldDB" id="A0A167MRN0"/>
<protein>
    <recommendedName>
        <fullName evidence="1">Phage tail assembly chaperone-like domain-containing protein</fullName>
    </recommendedName>
</protein>
<gene>
    <name evidence="2" type="ORF">N478_18615</name>
</gene>
<dbReference type="Proteomes" id="UP000076661">
    <property type="component" value="Unassembled WGS sequence"/>
</dbReference>
<name>A0A167MRN0_9GAMM</name>
<proteinExistence type="predicted"/>
<reference evidence="2 3" key="1">
    <citation type="submission" date="2013-07" db="EMBL/GenBank/DDBJ databases">
        <title>Comparative Genomic and Metabolomic Analysis of Twelve Strains of Pseudoalteromonas luteoviolacea.</title>
        <authorList>
            <person name="Vynne N.G."/>
            <person name="Mansson M."/>
            <person name="Gram L."/>
        </authorList>
    </citation>
    <scope>NUCLEOTIDE SEQUENCE [LARGE SCALE GENOMIC DNA]</scope>
    <source>
        <strain evidence="2 3">S4060-1</strain>
    </source>
</reference>
<dbReference type="PATRIC" id="fig|1365257.3.peg.2415"/>
<dbReference type="Pfam" id="PF16778">
    <property type="entry name" value="Phage_tail_APC"/>
    <property type="match status" value="1"/>
</dbReference>
<dbReference type="Gene3D" id="6.10.140.1310">
    <property type="match status" value="1"/>
</dbReference>
<accession>A0A167MRN0</accession>
<evidence type="ECO:0000313" key="3">
    <source>
        <dbReference type="Proteomes" id="UP000076661"/>
    </source>
</evidence>
<sequence length="75" mass="8491">MSNNIETEQHGQDITWVTVRSQRDNLLAASDLKVLRALEASQAVPTELATYRQALRDLPERFASPQEVTWPILAE</sequence>